<protein>
    <submittedName>
        <fullName evidence="4">Cysteine desulfurase</fullName>
    </submittedName>
</protein>
<dbReference type="EMBL" id="DYWT01000198">
    <property type="protein sequence ID" value="HJF32485.1"/>
    <property type="molecule type" value="Genomic_DNA"/>
</dbReference>
<dbReference type="Proteomes" id="UP000698173">
    <property type="component" value="Unassembled WGS sequence"/>
</dbReference>
<evidence type="ECO:0000313" key="4">
    <source>
        <dbReference type="EMBL" id="HJF32485.1"/>
    </source>
</evidence>
<dbReference type="InterPro" id="IPR015421">
    <property type="entry name" value="PyrdxlP-dep_Trfase_major"/>
</dbReference>
<keyword evidence="2" id="KW-0663">Pyridoxal phosphate</keyword>
<dbReference type="InterPro" id="IPR000192">
    <property type="entry name" value="Aminotrans_V_dom"/>
</dbReference>
<organism evidence="4 5">
    <name type="scientific">Sporosarcina psychrophila</name>
    <name type="common">Bacillus psychrophilus</name>
    <dbReference type="NCBI Taxonomy" id="1476"/>
    <lineage>
        <taxon>Bacteria</taxon>
        <taxon>Bacillati</taxon>
        <taxon>Bacillota</taxon>
        <taxon>Bacilli</taxon>
        <taxon>Bacillales</taxon>
        <taxon>Caryophanaceae</taxon>
        <taxon>Sporosarcina</taxon>
    </lineage>
</organism>
<accession>A0A921KDB5</accession>
<reference evidence="4" key="1">
    <citation type="journal article" date="2021" name="PeerJ">
        <title>Extensive microbial diversity within the chicken gut microbiome revealed by metagenomics and culture.</title>
        <authorList>
            <person name="Gilroy R."/>
            <person name="Ravi A."/>
            <person name="Getino M."/>
            <person name="Pursley I."/>
            <person name="Horton D.L."/>
            <person name="Alikhan N.F."/>
            <person name="Baker D."/>
            <person name="Gharbi K."/>
            <person name="Hall N."/>
            <person name="Watson M."/>
            <person name="Adriaenssens E.M."/>
            <person name="Foster-Nyarko E."/>
            <person name="Jarju S."/>
            <person name="Secka A."/>
            <person name="Antonio M."/>
            <person name="Oren A."/>
            <person name="Chaudhuri R.R."/>
            <person name="La Ragione R."/>
            <person name="Hildebrand F."/>
            <person name="Pallen M.J."/>
        </authorList>
    </citation>
    <scope>NUCLEOTIDE SEQUENCE</scope>
    <source>
        <strain evidence="4">CHK171-7178</strain>
    </source>
</reference>
<evidence type="ECO:0000256" key="1">
    <source>
        <dbReference type="ARBA" id="ARBA00001933"/>
    </source>
</evidence>
<sequence length="377" mass="40793">MIYLDNSATTAPDEGVLTSFIEVNKRFFANPASIHLAGKEAETLLERSREQILSILGAPDGELLFTSGGTEANNLAVIGFARALHARGKHLITTKIEHPSVLHSMSYLETQGFEVDYLSVDEQGMISIQELKSKLRKDTILVSIMHVNNEIGTAQPIAECAKIIKENSRALFHSDAVQSFGKLPVSLAVDGPDALTISAHKINGLKGSGILALRKGMTPEAINYGGGQEKGIRSGTVSVADAVALAKAVRMSAIDVEQKDYRQWRNRLIKFIEPFENVSILAADKAAPHILAIAFYKVKGEVAVNFFQENGITISTSSACSSKSGTAGHVIEAIGVNGKFKNGVIRISFGKNNSEQHIVEFEQVFARFMDLLGRGNK</sequence>
<reference evidence="4" key="2">
    <citation type="submission" date="2021-09" db="EMBL/GenBank/DDBJ databases">
        <authorList>
            <person name="Gilroy R."/>
        </authorList>
    </citation>
    <scope>NUCLEOTIDE SEQUENCE</scope>
    <source>
        <strain evidence="4">CHK171-7178</strain>
    </source>
</reference>
<proteinExistence type="predicted"/>
<evidence type="ECO:0000313" key="5">
    <source>
        <dbReference type="Proteomes" id="UP000698173"/>
    </source>
</evidence>
<name>A0A921KDB5_SPOPS</name>
<dbReference type="Gene3D" id="1.10.260.50">
    <property type="match status" value="1"/>
</dbReference>
<dbReference type="Gene3D" id="3.90.1150.10">
    <property type="entry name" value="Aspartate Aminotransferase, domain 1"/>
    <property type="match status" value="1"/>
</dbReference>
<dbReference type="PANTHER" id="PTHR11601">
    <property type="entry name" value="CYSTEINE DESULFURYLASE FAMILY MEMBER"/>
    <property type="match status" value="1"/>
</dbReference>
<dbReference type="PIRSF" id="PIRSF005572">
    <property type="entry name" value="NifS"/>
    <property type="match status" value="1"/>
</dbReference>
<dbReference type="PANTHER" id="PTHR11601:SF50">
    <property type="entry name" value="CYSTEINE DESULFURASE ISCS 2-RELATED"/>
    <property type="match status" value="1"/>
</dbReference>
<dbReference type="Gene3D" id="3.40.640.10">
    <property type="entry name" value="Type I PLP-dependent aspartate aminotransferase-like (Major domain)"/>
    <property type="match status" value="1"/>
</dbReference>
<evidence type="ECO:0000259" key="3">
    <source>
        <dbReference type="Pfam" id="PF00266"/>
    </source>
</evidence>
<dbReference type="AlphaFoldDB" id="A0A921KDB5"/>
<gene>
    <name evidence="4" type="ORF">K8V56_12025</name>
</gene>
<comment type="cofactor">
    <cofactor evidence="1">
        <name>pyridoxal 5'-phosphate</name>
        <dbReference type="ChEBI" id="CHEBI:597326"/>
    </cofactor>
</comment>
<evidence type="ECO:0000256" key="2">
    <source>
        <dbReference type="ARBA" id="ARBA00022898"/>
    </source>
</evidence>
<dbReference type="InterPro" id="IPR016454">
    <property type="entry name" value="Cysteine_dSase"/>
</dbReference>
<dbReference type="Pfam" id="PF00266">
    <property type="entry name" value="Aminotran_5"/>
    <property type="match status" value="1"/>
</dbReference>
<dbReference type="InterPro" id="IPR015422">
    <property type="entry name" value="PyrdxlP-dep_Trfase_small"/>
</dbReference>
<dbReference type="GO" id="GO:0003824">
    <property type="term" value="F:catalytic activity"/>
    <property type="evidence" value="ECO:0007669"/>
    <property type="project" value="UniProtKB-ARBA"/>
</dbReference>
<comment type="caution">
    <text evidence="4">The sequence shown here is derived from an EMBL/GenBank/DDBJ whole genome shotgun (WGS) entry which is preliminary data.</text>
</comment>
<dbReference type="SUPFAM" id="SSF53383">
    <property type="entry name" value="PLP-dependent transferases"/>
    <property type="match status" value="1"/>
</dbReference>
<dbReference type="InterPro" id="IPR015424">
    <property type="entry name" value="PyrdxlP-dep_Trfase"/>
</dbReference>
<feature type="domain" description="Aminotransferase class V" evidence="3">
    <location>
        <begin position="2"/>
        <end position="358"/>
    </location>
</feature>